<evidence type="ECO:0000313" key="1">
    <source>
        <dbReference type="EMBL" id="RRR78068.1"/>
    </source>
</evidence>
<comment type="caution">
    <text evidence="1">The sequence shown here is derived from an EMBL/GenBank/DDBJ whole genome shotgun (WGS) entry which is preliminary data.</text>
</comment>
<dbReference type="Gene3D" id="3.40.50.1010">
    <property type="entry name" value="5'-nuclease"/>
    <property type="match status" value="1"/>
</dbReference>
<name>A0A426UBH2_9CHLR</name>
<dbReference type="InterPro" id="IPR029060">
    <property type="entry name" value="PIN-like_dom_sf"/>
</dbReference>
<evidence type="ECO:0008006" key="3">
    <source>
        <dbReference type="Google" id="ProtNLM"/>
    </source>
</evidence>
<evidence type="ECO:0000313" key="2">
    <source>
        <dbReference type="Proteomes" id="UP000280307"/>
    </source>
</evidence>
<gene>
    <name evidence="1" type="ORF">EI684_00775</name>
</gene>
<protein>
    <recommendedName>
        <fullName evidence="3">PIN domain-containing protein</fullName>
    </recommendedName>
</protein>
<accession>A0A426UBH2</accession>
<reference evidence="1 2" key="1">
    <citation type="submission" date="2018-12" db="EMBL/GenBank/DDBJ databases">
        <title>Genome Sequence of Candidatus Viridilinea halotolerans isolated from saline sulfide-rich spring.</title>
        <authorList>
            <person name="Grouzdev D.S."/>
            <person name="Burganskaya E.I."/>
            <person name="Krutkina M.S."/>
            <person name="Sukhacheva M.V."/>
            <person name="Gorlenko V.M."/>
        </authorList>
    </citation>
    <scope>NUCLEOTIDE SEQUENCE [LARGE SCALE GENOMIC DNA]</scope>
    <source>
        <strain evidence="1">Chok-6</strain>
    </source>
</reference>
<dbReference type="SUPFAM" id="SSF88723">
    <property type="entry name" value="PIN domain-like"/>
    <property type="match status" value="1"/>
</dbReference>
<dbReference type="Proteomes" id="UP000280307">
    <property type="component" value="Unassembled WGS sequence"/>
</dbReference>
<sequence length="153" mass="16844">MTRVVLLDSSPLGLLAKDSRTITPELNAIRTWAVGIVAARTELRIPAIVDYELRRELLRGGFSRSLRRLDTLCTRFGLLPLFSADLRRAAILWAEVRKQGLPTAADNALDIDVILAAQALALIDQGHDVQVATSNSRHIGRFVAAAEWHAIEP</sequence>
<proteinExistence type="predicted"/>
<organism evidence="1 2">
    <name type="scientific">Candidatus Viridilinea halotolerans</name>
    <dbReference type="NCBI Taxonomy" id="2491704"/>
    <lineage>
        <taxon>Bacteria</taxon>
        <taxon>Bacillati</taxon>
        <taxon>Chloroflexota</taxon>
        <taxon>Chloroflexia</taxon>
        <taxon>Chloroflexales</taxon>
        <taxon>Chloroflexineae</taxon>
        <taxon>Oscillochloridaceae</taxon>
        <taxon>Candidatus Viridilinea</taxon>
    </lineage>
</organism>
<dbReference type="EMBL" id="RSAS01000032">
    <property type="protein sequence ID" value="RRR78068.1"/>
    <property type="molecule type" value="Genomic_DNA"/>
</dbReference>
<dbReference type="AlphaFoldDB" id="A0A426UBH2"/>